<protein>
    <submittedName>
        <fullName evidence="2">Uncharacterized protein</fullName>
    </submittedName>
</protein>
<dbReference type="InParanoid" id="A0A165ADR1"/>
<organism evidence="2 3">
    <name type="scientific">Xylona heveae (strain CBS 132557 / TC161)</name>
    <dbReference type="NCBI Taxonomy" id="1328760"/>
    <lineage>
        <taxon>Eukaryota</taxon>
        <taxon>Fungi</taxon>
        <taxon>Dikarya</taxon>
        <taxon>Ascomycota</taxon>
        <taxon>Pezizomycotina</taxon>
        <taxon>Xylonomycetes</taxon>
        <taxon>Xylonales</taxon>
        <taxon>Xylonaceae</taxon>
        <taxon>Xylona</taxon>
    </lineage>
</organism>
<dbReference type="GeneID" id="28899112"/>
<keyword evidence="1" id="KW-1133">Transmembrane helix</keyword>
<keyword evidence="3" id="KW-1185">Reference proteome</keyword>
<feature type="transmembrane region" description="Helical" evidence="1">
    <location>
        <begin position="20"/>
        <end position="37"/>
    </location>
</feature>
<evidence type="ECO:0000313" key="3">
    <source>
        <dbReference type="Proteomes" id="UP000076632"/>
    </source>
</evidence>
<reference evidence="2 3" key="1">
    <citation type="journal article" date="2016" name="Fungal Biol.">
        <title>The genome of Xylona heveae provides a window into fungal endophytism.</title>
        <authorList>
            <person name="Gazis R."/>
            <person name="Kuo A."/>
            <person name="Riley R."/>
            <person name="LaButti K."/>
            <person name="Lipzen A."/>
            <person name="Lin J."/>
            <person name="Amirebrahimi M."/>
            <person name="Hesse C.N."/>
            <person name="Spatafora J.W."/>
            <person name="Henrissat B."/>
            <person name="Hainaut M."/>
            <person name="Grigoriev I.V."/>
            <person name="Hibbett D.S."/>
        </authorList>
    </citation>
    <scope>NUCLEOTIDE SEQUENCE [LARGE SCALE GENOMIC DNA]</scope>
    <source>
        <strain evidence="2 3">TC161</strain>
    </source>
</reference>
<gene>
    <name evidence="2" type="ORF">L228DRAFT_25734</name>
</gene>
<evidence type="ECO:0000256" key="1">
    <source>
        <dbReference type="SAM" id="Phobius"/>
    </source>
</evidence>
<dbReference type="EMBL" id="KV407463">
    <property type="protein sequence ID" value="KZF20309.1"/>
    <property type="molecule type" value="Genomic_DNA"/>
</dbReference>
<sequence>MSHALQSLACRGNVSGPLPALYLPFTLVTSLILFVLYPSRESRDASPVALWRPLRALSRCSVTFLPSDINFPSAKTPLYTRHPNISLTDICATSLFYPLSPWSCFPKKRISTRFVKSCRLTKNQLTYVENFHVDNLHKLLHSRISF</sequence>
<accession>A0A165ADR1</accession>
<keyword evidence="1" id="KW-0812">Transmembrane</keyword>
<proteinExistence type="predicted"/>
<dbReference type="AlphaFoldDB" id="A0A165ADR1"/>
<evidence type="ECO:0000313" key="2">
    <source>
        <dbReference type="EMBL" id="KZF20309.1"/>
    </source>
</evidence>
<dbReference type="RefSeq" id="XP_018185864.1">
    <property type="nucleotide sequence ID" value="XM_018333975.1"/>
</dbReference>
<dbReference type="Proteomes" id="UP000076632">
    <property type="component" value="Unassembled WGS sequence"/>
</dbReference>
<name>A0A165ADR1_XYLHT</name>
<keyword evidence="1" id="KW-0472">Membrane</keyword>